<dbReference type="EMBL" id="JAVTTP010000001">
    <property type="protein sequence ID" value="MDT7827657.1"/>
    <property type="molecule type" value="Genomic_DNA"/>
</dbReference>
<sequence>MVLPNVSLPDPSEGPGLRFTPKPLFQGHSYKSPDLRPPSCILGLPTAPARADLENPPARPLRNAFGL</sequence>
<dbReference type="EMBL" id="JAVTTP010000001">
    <property type="protein sequence ID" value="MDT7827662.1"/>
    <property type="molecule type" value="Genomic_DNA"/>
</dbReference>
<dbReference type="Proteomes" id="UP001250656">
    <property type="component" value="Unassembled WGS sequence"/>
</dbReference>
<proteinExistence type="predicted"/>
<evidence type="ECO:0000313" key="5">
    <source>
        <dbReference type="Proteomes" id="UP001250656"/>
    </source>
</evidence>
<feature type="region of interest" description="Disordered" evidence="1">
    <location>
        <begin position="1"/>
        <end position="31"/>
    </location>
</feature>
<dbReference type="EMBL" id="JAVTTP010000001">
    <property type="protein sequence ID" value="MDT7827651.1"/>
    <property type="molecule type" value="Genomic_DNA"/>
</dbReference>
<keyword evidence="5" id="KW-1185">Reference proteome</keyword>
<evidence type="ECO:0000256" key="1">
    <source>
        <dbReference type="SAM" id="MobiDB-lite"/>
    </source>
</evidence>
<evidence type="ECO:0000313" key="3">
    <source>
        <dbReference type="EMBL" id="MDT7827657.1"/>
    </source>
</evidence>
<accession>A0ABU3L2L2</accession>
<feature type="region of interest" description="Disordered" evidence="1">
    <location>
        <begin position="48"/>
        <end position="67"/>
    </location>
</feature>
<gene>
    <name evidence="2" type="ORF">RQM65_03095</name>
    <name evidence="3" type="ORF">RQM65_03125</name>
    <name evidence="4" type="ORF">RQM65_03150</name>
</gene>
<evidence type="ECO:0000313" key="2">
    <source>
        <dbReference type="EMBL" id="MDT7827651.1"/>
    </source>
</evidence>
<dbReference type="RefSeq" id="WP_314012676.1">
    <property type="nucleotide sequence ID" value="NZ_JAVTTP010000001.1"/>
</dbReference>
<reference evidence="3 5" key="1">
    <citation type="submission" date="2023-09" db="EMBL/GenBank/DDBJ databases">
        <title>Novel taxa isolated from Blanes Bay.</title>
        <authorList>
            <person name="Rey-Velasco X."/>
            <person name="Lucena T."/>
        </authorList>
    </citation>
    <scope>NUCLEOTIDE SEQUENCE [LARGE SCALE GENOMIC DNA]</scope>
    <source>
        <strain evidence="3 5">S334</strain>
    </source>
</reference>
<name>A0ABU3L2L2_9FLAO</name>
<evidence type="ECO:0000313" key="4">
    <source>
        <dbReference type="EMBL" id="MDT7827662.1"/>
    </source>
</evidence>
<organism evidence="3 5">
    <name type="scientific">Pricia mediterranea</name>
    <dbReference type="NCBI Taxonomy" id="3076079"/>
    <lineage>
        <taxon>Bacteria</taxon>
        <taxon>Pseudomonadati</taxon>
        <taxon>Bacteroidota</taxon>
        <taxon>Flavobacteriia</taxon>
        <taxon>Flavobacteriales</taxon>
        <taxon>Flavobacteriaceae</taxon>
        <taxon>Pricia</taxon>
    </lineage>
</organism>
<protein>
    <submittedName>
        <fullName evidence="3">Uncharacterized protein</fullName>
    </submittedName>
</protein>
<comment type="caution">
    <text evidence="3">The sequence shown here is derived from an EMBL/GenBank/DDBJ whole genome shotgun (WGS) entry which is preliminary data.</text>
</comment>